<comment type="function">
    <text evidence="5">Catalyzes the phosphorylation of the 3'-hydroxyl group of dephosphocoenzyme A to form coenzyme A.</text>
</comment>
<evidence type="ECO:0000256" key="5">
    <source>
        <dbReference type="HAMAP-Rule" id="MF_00376"/>
    </source>
</evidence>
<dbReference type="SUPFAM" id="SSF52540">
    <property type="entry name" value="P-loop containing nucleoside triphosphate hydrolases"/>
    <property type="match status" value="1"/>
</dbReference>
<comment type="catalytic activity">
    <reaction evidence="5">
        <text>3'-dephospho-CoA + ATP = ADP + CoA + H(+)</text>
        <dbReference type="Rhea" id="RHEA:18245"/>
        <dbReference type="ChEBI" id="CHEBI:15378"/>
        <dbReference type="ChEBI" id="CHEBI:30616"/>
        <dbReference type="ChEBI" id="CHEBI:57287"/>
        <dbReference type="ChEBI" id="CHEBI:57328"/>
        <dbReference type="ChEBI" id="CHEBI:456216"/>
        <dbReference type="EC" id="2.7.1.24"/>
    </reaction>
</comment>
<dbReference type="GO" id="GO:0005524">
    <property type="term" value="F:ATP binding"/>
    <property type="evidence" value="ECO:0007669"/>
    <property type="project" value="UniProtKB-UniRule"/>
</dbReference>
<keyword evidence="5" id="KW-0418">Kinase</keyword>
<organism evidence="7 8">
    <name type="scientific">Candidatus Riesia pthiripubis</name>
    <dbReference type="NCBI Taxonomy" id="428412"/>
    <lineage>
        <taxon>Bacteria</taxon>
        <taxon>Pseudomonadati</taxon>
        <taxon>Pseudomonadota</taxon>
        <taxon>Gammaproteobacteria</taxon>
        <taxon>Enterobacterales</taxon>
        <taxon>Enterobacteriaceae</taxon>
        <taxon>Candidatus Riesia</taxon>
    </lineage>
</organism>
<dbReference type="EC" id="2.7.1.24" evidence="5 6"/>
<dbReference type="EMBL" id="CP012846">
    <property type="protein sequence ID" value="ARC54621.1"/>
    <property type="molecule type" value="Genomic_DNA"/>
</dbReference>
<keyword evidence="3 5" id="KW-0067">ATP-binding</keyword>
<dbReference type="Proteomes" id="UP000243729">
    <property type="component" value="Chromosome"/>
</dbReference>
<keyword evidence="4 5" id="KW-0173">Coenzyme A biosynthesis</keyword>
<comment type="similarity">
    <text evidence="1 5">Belongs to the CoaE family.</text>
</comment>
<feature type="binding site" evidence="5">
    <location>
        <begin position="12"/>
        <end position="17"/>
    </location>
    <ligand>
        <name>ATP</name>
        <dbReference type="ChEBI" id="CHEBI:30616"/>
    </ligand>
</feature>
<name>A0A1V0HPF9_9ENTR</name>
<dbReference type="InterPro" id="IPR001977">
    <property type="entry name" value="Depp_CoAkinase"/>
</dbReference>
<keyword evidence="8" id="KW-1185">Reference proteome</keyword>
<dbReference type="UniPathway" id="UPA00241">
    <property type="reaction ID" value="UER00356"/>
</dbReference>
<comment type="subcellular location">
    <subcellularLocation>
        <location evidence="5">Cytoplasm</location>
    </subcellularLocation>
</comment>
<evidence type="ECO:0000256" key="3">
    <source>
        <dbReference type="ARBA" id="ARBA00022840"/>
    </source>
</evidence>
<gene>
    <name evidence="5" type="primary">coaE</name>
    <name evidence="7" type="ORF">AOE58_01325</name>
</gene>
<proteinExistence type="inferred from homology"/>
<dbReference type="HAMAP" id="MF_00376">
    <property type="entry name" value="Dephospho_CoA_kinase"/>
    <property type="match status" value="1"/>
</dbReference>
<evidence type="ECO:0000313" key="7">
    <source>
        <dbReference type="EMBL" id="ARC54621.1"/>
    </source>
</evidence>
<dbReference type="PANTHER" id="PTHR10695:SF46">
    <property type="entry name" value="BIFUNCTIONAL COENZYME A SYNTHASE-RELATED"/>
    <property type="match status" value="1"/>
</dbReference>
<dbReference type="GO" id="GO:0004140">
    <property type="term" value="F:dephospho-CoA kinase activity"/>
    <property type="evidence" value="ECO:0007669"/>
    <property type="project" value="UniProtKB-UniRule"/>
</dbReference>
<evidence type="ECO:0000313" key="8">
    <source>
        <dbReference type="Proteomes" id="UP000243729"/>
    </source>
</evidence>
<dbReference type="PROSITE" id="PS51219">
    <property type="entry name" value="DPCK"/>
    <property type="match status" value="1"/>
</dbReference>
<evidence type="ECO:0000256" key="2">
    <source>
        <dbReference type="ARBA" id="ARBA00022741"/>
    </source>
</evidence>
<protein>
    <recommendedName>
        <fullName evidence="5 6">Dephospho-CoA kinase</fullName>
        <ecNumber evidence="5 6">2.7.1.24</ecNumber>
    </recommendedName>
    <alternativeName>
        <fullName evidence="5">Dephosphocoenzyme A kinase</fullName>
    </alternativeName>
</protein>
<dbReference type="Gene3D" id="3.40.50.300">
    <property type="entry name" value="P-loop containing nucleotide triphosphate hydrolases"/>
    <property type="match status" value="1"/>
</dbReference>
<accession>A0A1V0HPF9</accession>
<dbReference type="NCBIfam" id="TIGR00152">
    <property type="entry name" value="dephospho-CoA kinase"/>
    <property type="match status" value="1"/>
</dbReference>
<dbReference type="CDD" id="cd02022">
    <property type="entry name" value="DPCK"/>
    <property type="match status" value="1"/>
</dbReference>
<evidence type="ECO:0000256" key="4">
    <source>
        <dbReference type="ARBA" id="ARBA00022993"/>
    </source>
</evidence>
<evidence type="ECO:0000256" key="1">
    <source>
        <dbReference type="ARBA" id="ARBA00009018"/>
    </source>
</evidence>
<keyword evidence="5" id="KW-0963">Cytoplasm</keyword>
<dbReference type="AlphaFoldDB" id="A0A1V0HPF9"/>
<dbReference type="STRING" id="428412.AOE58_01325"/>
<sequence length="195" mass="22701">MKSIIGITGGIGSGKTIVSNMFFNLGVPIIDSDLISKSLILPGSSPLNIIKKRFGKSFFNKLGFLKTKKLRKKIFEEKKERNWINNLLHPLIYKKMKDLIRSTSFSYVLLVIPLLVENKLEKFLDWVITVDCTEDEQIKRIKTRDKIKEEEVRMILLSQSSRYERLKKSNDIIKNHDNSNLETEIFNLHKKYIGK</sequence>
<comment type="pathway">
    <text evidence="5">Cofactor biosynthesis; coenzyme A biosynthesis; CoA from (R)-pantothenate: step 5/5.</text>
</comment>
<keyword evidence="2 5" id="KW-0547">Nucleotide-binding</keyword>
<dbReference type="GO" id="GO:0005737">
    <property type="term" value="C:cytoplasm"/>
    <property type="evidence" value="ECO:0007669"/>
    <property type="project" value="UniProtKB-SubCell"/>
</dbReference>
<evidence type="ECO:0000256" key="6">
    <source>
        <dbReference type="NCBIfam" id="TIGR00152"/>
    </source>
</evidence>
<dbReference type="GO" id="GO:0015937">
    <property type="term" value="P:coenzyme A biosynthetic process"/>
    <property type="evidence" value="ECO:0007669"/>
    <property type="project" value="UniProtKB-UniRule"/>
</dbReference>
<dbReference type="PANTHER" id="PTHR10695">
    <property type="entry name" value="DEPHOSPHO-COA KINASE-RELATED"/>
    <property type="match status" value="1"/>
</dbReference>
<dbReference type="InterPro" id="IPR027417">
    <property type="entry name" value="P-loop_NTPase"/>
</dbReference>
<keyword evidence="5" id="KW-0808">Transferase</keyword>
<reference evidence="7 8" key="1">
    <citation type="submission" date="2015-10" db="EMBL/GenBank/DDBJ databases">
        <title>Survey of human and primate louse endosymbionts.</title>
        <authorList>
            <person name="Boyd B.M."/>
        </authorList>
    </citation>
    <scope>NUCLEOTIDE SEQUENCE [LARGE SCALE GENOMIC DNA]</scope>
    <source>
        <strain evidence="7 8">HPNA</strain>
    </source>
</reference>
<dbReference type="Pfam" id="PF01121">
    <property type="entry name" value="CoaE"/>
    <property type="match status" value="1"/>
</dbReference>